<proteinExistence type="predicted"/>
<name>A0A7J6FMT7_CANSA</name>
<evidence type="ECO:0000313" key="3">
    <source>
        <dbReference type="Proteomes" id="UP000525078"/>
    </source>
</evidence>
<dbReference type="EMBL" id="JAATIP010000107">
    <property type="protein sequence ID" value="KAF4371958.1"/>
    <property type="molecule type" value="Genomic_DNA"/>
</dbReference>
<organism evidence="2 3">
    <name type="scientific">Cannabis sativa</name>
    <name type="common">Hemp</name>
    <name type="synonym">Marijuana</name>
    <dbReference type="NCBI Taxonomy" id="3483"/>
    <lineage>
        <taxon>Eukaryota</taxon>
        <taxon>Viridiplantae</taxon>
        <taxon>Streptophyta</taxon>
        <taxon>Embryophyta</taxon>
        <taxon>Tracheophyta</taxon>
        <taxon>Spermatophyta</taxon>
        <taxon>Magnoliopsida</taxon>
        <taxon>eudicotyledons</taxon>
        <taxon>Gunneridae</taxon>
        <taxon>Pentapetalae</taxon>
        <taxon>rosids</taxon>
        <taxon>fabids</taxon>
        <taxon>Rosales</taxon>
        <taxon>Cannabaceae</taxon>
        <taxon>Cannabis</taxon>
    </lineage>
</organism>
<sequence length="195" mass="22617">MANENEKNGWMSIPQFGGWEQKGGTDYSMVFSRARANRKQQKMDFSEFKRSSLGNEREFINPANHQDDSVMKVKKVKEFSEVVAGPKWKNFIRKIGGYCNGNNKKQKNMNRFQYDAQSYALNFDNGGARFDDEEETNGEGDRLLDFSRRKRDCNLCCFLQVSQGSIFLFLCGIEGHLEEINLLEYLEICIPFQQD</sequence>
<evidence type="ECO:0000313" key="2">
    <source>
        <dbReference type="EMBL" id="KAF4371958.1"/>
    </source>
</evidence>
<dbReference type="PANTHER" id="PTHR33882:SF11">
    <property type="entry name" value="RPM1-INTERACTING PROTEIN 4 (RIN4) FAMILY PROTEIN"/>
    <property type="match status" value="1"/>
</dbReference>
<evidence type="ECO:0000259" key="1">
    <source>
        <dbReference type="Pfam" id="PF05627"/>
    </source>
</evidence>
<dbReference type="AlphaFoldDB" id="A0A7J6FMT7"/>
<feature type="domain" description="RIN4 pathogenic type III effector avirulence factor Avr cleavage site" evidence="1">
    <location>
        <begin position="9"/>
        <end position="39"/>
    </location>
</feature>
<dbReference type="Proteomes" id="UP000525078">
    <property type="component" value="Unassembled WGS sequence"/>
</dbReference>
<dbReference type="PANTHER" id="PTHR33882">
    <property type="entry name" value="PATHOGENIC TYPE III EFFECTOR AVIRULENCE FACTOR AVR AVRRPT-CLEAVAGE: CLEAVAGE SITE PROTEIN"/>
    <property type="match status" value="1"/>
</dbReference>
<gene>
    <name evidence="2" type="ORF">F8388_000125</name>
</gene>
<dbReference type="InterPro" id="IPR008700">
    <property type="entry name" value="TypeIII_avirulence_cleave"/>
</dbReference>
<accession>A0A7J6FMT7</accession>
<reference evidence="2 3" key="1">
    <citation type="journal article" date="2020" name="bioRxiv">
        <title>Sequence and annotation of 42 cannabis genomes reveals extensive copy number variation in cannabinoid synthesis and pathogen resistance genes.</title>
        <authorList>
            <person name="Mckernan K.J."/>
            <person name="Helbert Y."/>
            <person name="Kane L.T."/>
            <person name="Ebling H."/>
            <person name="Zhang L."/>
            <person name="Liu B."/>
            <person name="Eaton Z."/>
            <person name="Mclaughlin S."/>
            <person name="Kingan S."/>
            <person name="Baybayan P."/>
            <person name="Concepcion G."/>
            <person name="Jordan M."/>
            <person name="Riva A."/>
            <person name="Barbazuk W."/>
            <person name="Harkins T."/>
        </authorList>
    </citation>
    <scope>NUCLEOTIDE SEQUENCE [LARGE SCALE GENOMIC DNA]</scope>
    <source>
        <strain evidence="3">cv. Jamaican Lion 4</strain>
        <tissue evidence="2">Leaf</tissue>
    </source>
</reference>
<comment type="caution">
    <text evidence="2">The sequence shown here is derived from an EMBL/GenBank/DDBJ whole genome shotgun (WGS) entry which is preliminary data.</text>
</comment>
<protein>
    <recommendedName>
        <fullName evidence="1">RIN4 pathogenic type III effector avirulence factor Avr cleavage site domain-containing protein</fullName>
    </recommendedName>
</protein>
<dbReference type="Pfam" id="PF05627">
    <property type="entry name" value="AvrRpt-cleavage"/>
    <property type="match status" value="1"/>
</dbReference>